<dbReference type="RefSeq" id="WP_160129641.1">
    <property type="nucleotide sequence ID" value="NZ_CP019288.1"/>
</dbReference>
<dbReference type="EMBL" id="CP019288">
    <property type="protein sequence ID" value="QHI36978.1"/>
    <property type="molecule type" value="Genomic_DNA"/>
</dbReference>
<dbReference type="Gene3D" id="1.10.10.60">
    <property type="entry name" value="Homeodomain-like"/>
    <property type="match status" value="1"/>
</dbReference>
<organism evidence="1 2">
    <name type="scientific">Kordia antarctica</name>
    <dbReference type="NCBI Taxonomy" id="1218801"/>
    <lineage>
        <taxon>Bacteria</taxon>
        <taxon>Pseudomonadati</taxon>
        <taxon>Bacteroidota</taxon>
        <taxon>Flavobacteriia</taxon>
        <taxon>Flavobacteriales</taxon>
        <taxon>Flavobacteriaceae</taxon>
        <taxon>Kordia</taxon>
    </lineage>
</organism>
<protein>
    <recommendedName>
        <fullName evidence="3">HTH-type transcriptional regulator ChbR</fullName>
    </recommendedName>
</protein>
<gene>
    <name evidence="1" type="ORF">IMCC3317_23490</name>
</gene>
<evidence type="ECO:0000313" key="2">
    <source>
        <dbReference type="Proteomes" id="UP000464657"/>
    </source>
</evidence>
<proteinExistence type="predicted"/>
<evidence type="ECO:0000313" key="1">
    <source>
        <dbReference type="EMBL" id="QHI36978.1"/>
    </source>
</evidence>
<dbReference type="AlphaFoldDB" id="A0A7L4ZJS6"/>
<name>A0A7L4ZJS6_9FLAO</name>
<keyword evidence="2" id="KW-1185">Reference proteome</keyword>
<sequence>MILKEKKRKSFIDKDTLNQILKSLDEFEKNNFFLTPKLTLNSFAKDLDTNSKYLSIVINDYKSQTFKNYVNNLRIEYM</sequence>
<dbReference type="OrthoDB" id="5295174at2"/>
<dbReference type="Proteomes" id="UP000464657">
    <property type="component" value="Chromosome"/>
</dbReference>
<dbReference type="KEGG" id="kan:IMCC3317_23490"/>
<evidence type="ECO:0008006" key="3">
    <source>
        <dbReference type="Google" id="ProtNLM"/>
    </source>
</evidence>
<accession>A0A7L4ZJS6</accession>
<reference evidence="1 2" key="1">
    <citation type="journal article" date="2013" name="Int. J. Syst. Evol. Microbiol.">
        <title>Kordia antarctica sp. nov., isolated from Antarctic seawater.</title>
        <authorList>
            <person name="Baek K."/>
            <person name="Choi A."/>
            <person name="Kang I."/>
            <person name="Lee K."/>
            <person name="Cho J.C."/>
        </authorList>
    </citation>
    <scope>NUCLEOTIDE SEQUENCE [LARGE SCALE GENOMIC DNA]</scope>
    <source>
        <strain evidence="1 2">IMCC3317</strain>
    </source>
</reference>